<dbReference type="Pfam" id="PF02148">
    <property type="entry name" value="zf-UBP"/>
    <property type="match status" value="1"/>
</dbReference>
<keyword evidence="3" id="KW-0507">mRNA processing</keyword>
<dbReference type="AlphaFoldDB" id="A0A8H7BKH5"/>
<evidence type="ECO:0000256" key="5">
    <source>
        <dbReference type="ARBA" id="ARBA00022728"/>
    </source>
</evidence>
<dbReference type="InterPro" id="IPR001607">
    <property type="entry name" value="Znf_UBP"/>
</dbReference>
<evidence type="ECO:0000313" key="14">
    <source>
        <dbReference type="Proteomes" id="UP000605846"/>
    </source>
</evidence>
<dbReference type="GO" id="GO:0008270">
    <property type="term" value="F:zinc ion binding"/>
    <property type="evidence" value="ECO:0007669"/>
    <property type="project" value="UniProtKB-KW"/>
</dbReference>
<keyword evidence="8" id="KW-0508">mRNA splicing</keyword>
<dbReference type="GO" id="GO:0016579">
    <property type="term" value="P:protein deubiquitination"/>
    <property type="evidence" value="ECO:0007669"/>
    <property type="project" value="InterPro"/>
</dbReference>
<accession>A0A8H7BKH5</accession>
<comment type="subcellular location">
    <subcellularLocation>
        <location evidence="1">Nucleus</location>
    </subcellularLocation>
</comment>
<dbReference type="InterPro" id="IPR038765">
    <property type="entry name" value="Papain-like_cys_pep_sf"/>
</dbReference>
<keyword evidence="4" id="KW-0479">Metal-binding</keyword>
<keyword evidence="7" id="KW-0862">Zinc</keyword>
<keyword evidence="6 10" id="KW-0863">Zinc-finger</keyword>
<feature type="domain" description="USP" evidence="11">
    <location>
        <begin position="150"/>
        <end position="468"/>
    </location>
</feature>
<dbReference type="InterPro" id="IPR028889">
    <property type="entry name" value="USP"/>
</dbReference>
<keyword evidence="5" id="KW-0747">Spliceosome</keyword>
<dbReference type="Pfam" id="PF00443">
    <property type="entry name" value="UCH"/>
    <property type="match status" value="1"/>
</dbReference>
<evidence type="ECO:0000313" key="13">
    <source>
        <dbReference type="EMBL" id="KAF7722929.1"/>
    </source>
</evidence>
<dbReference type="Gene3D" id="3.30.40.10">
    <property type="entry name" value="Zinc/RING finger domain, C3HC4 (zinc finger)"/>
    <property type="match status" value="1"/>
</dbReference>
<dbReference type="GO" id="GO:0004843">
    <property type="term" value="F:cysteine-type deubiquitinase activity"/>
    <property type="evidence" value="ECO:0007669"/>
    <property type="project" value="InterPro"/>
</dbReference>
<evidence type="ECO:0000256" key="10">
    <source>
        <dbReference type="PROSITE-ProRule" id="PRU00502"/>
    </source>
</evidence>
<feature type="domain" description="UBP-type" evidence="12">
    <location>
        <begin position="28"/>
        <end position="125"/>
    </location>
</feature>
<dbReference type="GO" id="GO:0000245">
    <property type="term" value="P:spliceosomal complex assembly"/>
    <property type="evidence" value="ECO:0007669"/>
    <property type="project" value="InterPro"/>
</dbReference>
<gene>
    <name evidence="13" type="ORF">EC973_002561</name>
</gene>
<reference evidence="13" key="1">
    <citation type="submission" date="2020-01" db="EMBL/GenBank/DDBJ databases">
        <title>Genome Sequencing of Three Apophysomyces-Like Fungal Strains Confirms a Novel Fungal Genus in the Mucoromycota with divergent Burkholderia-like Endosymbiotic Bacteria.</title>
        <authorList>
            <person name="Stajich J.E."/>
            <person name="Macias A.M."/>
            <person name="Carter-House D."/>
            <person name="Lovett B."/>
            <person name="Kasson L.R."/>
            <person name="Berry K."/>
            <person name="Grigoriev I."/>
            <person name="Chang Y."/>
            <person name="Spatafora J."/>
            <person name="Kasson M.T."/>
        </authorList>
    </citation>
    <scope>NUCLEOTIDE SEQUENCE</scope>
    <source>
        <strain evidence="13">NRRL A-21654</strain>
    </source>
</reference>
<dbReference type="InterPro" id="IPR050185">
    <property type="entry name" value="Ub_carboxyl-term_hydrolase"/>
</dbReference>
<evidence type="ECO:0000256" key="4">
    <source>
        <dbReference type="ARBA" id="ARBA00022723"/>
    </source>
</evidence>
<keyword evidence="9" id="KW-0539">Nucleus</keyword>
<name>A0A8H7BKH5_9FUNG</name>
<proteinExistence type="inferred from homology"/>
<sequence length="481" mass="55827">MEHQAKRQRLDQSDQLSEKDSLAKIEASRDLYLDTINRHMLDFDFEKVCSVSLSHLNVYACLVCGKYYQGRGKSSHAYFHSIHKDHHVFINLHTLKVYILPDGYQVDDPSLNDIKYVLNPTLTKEQVSQLDSNLKHSYDLNNKKYLPGFVGLNNVKANDYVNVIVQALVHIPPLRDYFILEDFESQGRSQLVTRFGALVRKMWNPKAFKGQVSPHELLQEISNASGKRFRLTKQSNAIDFLSWFLNTLHKDLGGTKKKDSSIIYRIFQGEVEVESQTVGVVRENKEQALSFDEDRDISRAQMPFLFLALDLPPAPLYQDETERNIIPQVPLTTILSKYDGKKVQESANQKKRYQIKRLPNYLIFHIKRFNKNNWTMEKNPTIVNFPIKNVDMAIFANDPDAEKIGSHYDLLANISHEGKPEAGQGTYKVHVRHRGTEQWYQIQDLIVEEIMPQMIFLSESYIQIWERKPRTAEAELKVEKK</sequence>
<dbReference type="Proteomes" id="UP000605846">
    <property type="component" value="Unassembled WGS sequence"/>
</dbReference>
<dbReference type="PANTHER" id="PTHR21646">
    <property type="entry name" value="UBIQUITIN CARBOXYL-TERMINAL HYDROLASE"/>
    <property type="match status" value="1"/>
</dbReference>
<organism evidence="13 14">
    <name type="scientific">Apophysomyces ossiformis</name>
    <dbReference type="NCBI Taxonomy" id="679940"/>
    <lineage>
        <taxon>Eukaryota</taxon>
        <taxon>Fungi</taxon>
        <taxon>Fungi incertae sedis</taxon>
        <taxon>Mucoromycota</taxon>
        <taxon>Mucoromycotina</taxon>
        <taxon>Mucoromycetes</taxon>
        <taxon>Mucorales</taxon>
        <taxon>Mucorineae</taxon>
        <taxon>Mucoraceae</taxon>
        <taxon>Apophysomyces</taxon>
    </lineage>
</organism>
<evidence type="ECO:0000256" key="8">
    <source>
        <dbReference type="ARBA" id="ARBA00023187"/>
    </source>
</evidence>
<comment type="caution">
    <text evidence="13">The sequence shown here is derived from an EMBL/GenBank/DDBJ whole genome shotgun (WGS) entry which is preliminary data.</text>
</comment>
<dbReference type="InterPro" id="IPR001394">
    <property type="entry name" value="Peptidase_C19_UCH"/>
</dbReference>
<dbReference type="SUPFAM" id="SSF54001">
    <property type="entry name" value="Cysteine proteinases"/>
    <property type="match status" value="1"/>
</dbReference>
<dbReference type="InterPro" id="IPR033809">
    <property type="entry name" value="USP39"/>
</dbReference>
<protein>
    <submittedName>
        <fullName evidence="13">Uncharacterized protein</fullName>
    </submittedName>
</protein>
<dbReference type="FunFam" id="3.30.40.10:FF:000068">
    <property type="entry name" value="U4/U6.U5 tri-snRNP-associated protein 2"/>
    <property type="match status" value="1"/>
</dbReference>
<dbReference type="PROSITE" id="PS50235">
    <property type="entry name" value="USP_3"/>
    <property type="match status" value="1"/>
</dbReference>
<dbReference type="SMART" id="SM00290">
    <property type="entry name" value="ZnF_UBP"/>
    <property type="match status" value="1"/>
</dbReference>
<evidence type="ECO:0000256" key="1">
    <source>
        <dbReference type="ARBA" id="ARBA00004123"/>
    </source>
</evidence>
<keyword evidence="14" id="KW-1185">Reference proteome</keyword>
<dbReference type="OrthoDB" id="10263353at2759"/>
<dbReference type="Gene3D" id="3.90.70.10">
    <property type="entry name" value="Cysteine proteinases"/>
    <property type="match status" value="1"/>
</dbReference>
<evidence type="ECO:0000256" key="6">
    <source>
        <dbReference type="ARBA" id="ARBA00022771"/>
    </source>
</evidence>
<evidence type="ECO:0000256" key="7">
    <source>
        <dbReference type="ARBA" id="ARBA00022833"/>
    </source>
</evidence>
<evidence type="ECO:0000259" key="11">
    <source>
        <dbReference type="PROSITE" id="PS50235"/>
    </source>
</evidence>
<dbReference type="CDD" id="cd02669">
    <property type="entry name" value="Peptidase_C19M"/>
    <property type="match status" value="1"/>
</dbReference>
<dbReference type="InterPro" id="IPR013083">
    <property type="entry name" value="Znf_RING/FYVE/PHD"/>
</dbReference>
<evidence type="ECO:0000256" key="3">
    <source>
        <dbReference type="ARBA" id="ARBA00022664"/>
    </source>
</evidence>
<dbReference type="EMBL" id="JABAYA010000170">
    <property type="protein sequence ID" value="KAF7722929.1"/>
    <property type="molecule type" value="Genomic_DNA"/>
</dbReference>
<dbReference type="GO" id="GO:0005681">
    <property type="term" value="C:spliceosomal complex"/>
    <property type="evidence" value="ECO:0007669"/>
    <property type="project" value="UniProtKB-KW"/>
</dbReference>
<comment type="similarity">
    <text evidence="2">Belongs to the peptidase C19 family.</text>
</comment>
<dbReference type="PROSITE" id="PS50271">
    <property type="entry name" value="ZF_UBP"/>
    <property type="match status" value="1"/>
</dbReference>
<dbReference type="PANTHER" id="PTHR21646:SF16">
    <property type="entry name" value="U4_U6.U5 TRI-SNRNP-ASSOCIATED PROTEIN 2"/>
    <property type="match status" value="1"/>
</dbReference>
<evidence type="ECO:0000256" key="9">
    <source>
        <dbReference type="ARBA" id="ARBA00023242"/>
    </source>
</evidence>
<evidence type="ECO:0000256" key="2">
    <source>
        <dbReference type="ARBA" id="ARBA00009085"/>
    </source>
</evidence>
<dbReference type="SUPFAM" id="SSF57850">
    <property type="entry name" value="RING/U-box"/>
    <property type="match status" value="1"/>
</dbReference>
<evidence type="ECO:0000259" key="12">
    <source>
        <dbReference type="PROSITE" id="PS50271"/>
    </source>
</evidence>